<reference evidence="2 3" key="1">
    <citation type="journal article" date="2016" name="Int. J. Syst. Evol. Microbiol.">
        <title>Chitinibacter fontanus sp. nov., isolated from a spring.</title>
        <authorList>
            <person name="Sheu S.Y."/>
            <person name="Li Y.S."/>
            <person name="Young C.C."/>
            <person name="Chen W.M."/>
        </authorList>
    </citation>
    <scope>NUCLEOTIDE SEQUENCE [LARGE SCALE GENOMIC DNA]</scope>
    <source>
        <strain evidence="2 3">STM-7</strain>
    </source>
</reference>
<dbReference type="Gene3D" id="2.60.120.260">
    <property type="entry name" value="Galactose-binding domain-like"/>
    <property type="match status" value="1"/>
</dbReference>
<accession>A0A7D5Z6T6</accession>
<protein>
    <recommendedName>
        <fullName evidence="1">Glyoxalase-related protein domain-containing protein</fullName>
    </recommendedName>
</protein>
<dbReference type="KEGG" id="cfon:HZU75_10210"/>
<keyword evidence="3" id="KW-1185">Reference proteome</keyword>
<organism evidence="2 3">
    <name type="scientific">Chitinibacter fontanus</name>
    <dbReference type="NCBI Taxonomy" id="1737446"/>
    <lineage>
        <taxon>Bacteria</taxon>
        <taxon>Pseudomonadati</taxon>
        <taxon>Pseudomonadota</taxon>
        <taxon>Betaproteobacteria</taxon>
        <taxon>Neisseriales</taxon>
        <taxon>Chitinibacteraceae</taxon>
        <taxon>Chitinibacter</taxon>
    </lineage>
</organism>
<dbReference type="Proteomes" id="UP000510822">
    <property type="component" value="Chromosome"/>
</dbReference>
<dbReference type="InterPro" id="IPR045517">
    <property type="entry name" value="Glyoxalase_8"/>
</dbReference>
<evidence type="ECO:0000259" key="1">
    <source>
        <dbReference type="Pfam" id="PF20066"/>
    </source>
</evidence>
<dbReference type="EMBL" id="CP058952">
    <property type="protein sequence ID" value="QLI81883.1"/>
    <property type="molecule type" value="Genomic_DNA"/>
</dbReference>
<dbReference type="AlphaFoldDB" id="A0A7D5Z6T6"/>
<sequence length="225" mass="24753">MAKTLRDALAQKNISLSHSETLEIIAQQFGFADWNILAAKINTTNTVSPETDLPAGWTIWGNAVQCYDMGIDSALIHKGQKAAIIRRNNEPLPSEVGQGGFGTLMQTFSALDWRNKKIELRADLKSEAADAVQMWMRIDGPVGLLRFDNMDFRRIKGNQDWTPARIVLAIPDNAVTVNFGFFVMGDGTGWASGFSINEANTNEPETTGMGYEGILAKPQNLDFAN</sequence>
<name>A0A7D5Z6T6_9NEIS</name>
<proteinExistence type="predicted"/>
<feature type="domain" description="Glyoxalase-related protein" evidence="1">
    <location>
        <begin position="2"/>
        <end position="46"/>
    </location>
</feature>
<evidence type="ECO:0000313" key="2">
    <source>
        <dbReference type="EMBL" id="QLI81883.1"/>
    </source>
</evidence>
<gene>
    <name evidence="2" type="ORF">HZU75_10210</name>
</gene>
<evidence type="ECO:0000313" key="3">
    <source>
        <dbReference type="Proteomes" id="UP000510822"/>
    </source>
</evidence>
<dbReference type="Pfam" id="PF20066">
    <property type="entry name" value="Glyoxalase_8"/>
    <property type="match status" value="1"/>
</dbReference>